<dbReference type="SUPFAM" id="SSF52283">
    <property type="entry name" value="Formate/glycerate dehydrogenase catalytic domain-like"/>
    <property type="match status" value="1"/>
</dbReference>
<accession>B9WGJ1</accession>
<evidence type="ECO:0000313" key="19">
    <source>
        <dbReference type="CGD" id="CAL0000167812"/>
    </source>
</evidence>
<keyword evidence="8 13" id="KW-0520">NAD</keyword>
<keyword evidence="7 13" id="KW-0560">Oxidoreductase</keyword>
<evidence type="ECO:0000256" key="16">
    <source>
        <dbReference type="PIRSR" id="PIRSR018250-4"/>
    </source>
</evidence>
<evidence type="ECO:0000256" key="3">
    <source>
        <dbReference type="ARBA" id="ARBA00011245"/>
    </source>
</evidence>
<comment type="pathway">
    <text evidence="1 13">Amino-acid biosynthesis; L-lysine biosynthesis via AAA pathway; L-lysine from L-alpha-aminoadipate (fungal route): step 3/3.</text>
</comment>
<comment type="catalytic activity">
    <reaction evidence="12 13">
        <text>L-saccharopine + NAD(+) + H2O = L-lysine + 2-oxoglutarate + NADH + H(+)</text>
        <dbReference type="Rhea" id="RHEA:12440"/>
        <dbReference type="ChEBI" id="CHEBI:15377"/>
        <dbReference type="ChEBI" id="CHEBI:15378"/>
        <dbReference type="ChEBI" id="CHEBI:16810"/>
        <dbReference type="ChEBI" id="CHEBI:32551"/>
        <dbReference type="ChEBI" id="CHEBI:57540"/>
        <dbReference type="ChEBI" id="CHEBI:57945"/>
        <dbReference type="ChEBI" id="CHEBI:57951"/>
        <dbReference type="EC" id="1.5.1.7"/>
    </reaction>
</comment>
<keyword evidence="10" id="KW-1015">Disulfide bond</keyword>
<evidence type="ECO:0000256" key="10">
    <source>
        <dbReference type="ARBA" id="ARBA00023157"/>
    </source>
</evidence>
<dbReference type="SMART" id="SM01003">
    <property type="entry name" value="AlaDh_PNT_N"/>
    <property type="match status" value="1"/>
</dbReference>
<dbReference type="Proteomes" id="UP000002605">
    <property type="component" value="Chromosome 4"/>
</dbReference>
<feature type="binding site" evidence="15">
    <location>
        <begin position="321"/>
        <end position="324"/>
    </location>
    <ligand>
        <name>NAD(+)</name>
        <dbReference type="ChEBI" id="CHEBI:57540"/>
    </ligand>
</feature>
<evidence type="ECO:0000313" key="21">
    <source>
        <dbReference type="Proteomes" id="UP000002605"/>
    </source>
</evidence>
<evidence type="ECO:0000256" key="2">
    <source>
        <dbReference type="ARBA" id="ARBA00005689"/>
    </source>
</evidence>
<dbReference type="KEGG" id="cdu:CD36_44980"/>
<dbReference type="FunFam" id="3.40.50.720:FF:000423">
    <property type="entry name" value="Saccharopine dehydrogenase [NAD(+), L-lysine-forming]"/>
    <property type="match status" value="1"/>
</dbReference>
<evidence type="ECO:0000256" key="13">
    <source>
        <dbReference type="PIRNR" id="PIRNR018250"/>
    </source>
</evidence>
<dbReference type="SMART" id="SM01002">
    <property type="entry name" value="AlaDh_PNT_C"/>
    <property type="match status" value="1"/>
</dbReference>
<dbReference type="SUPFAM" id="SSF51735">
    <property type="entry name" value="NAD(P)-binding Rossmann-fold domains"/>
    <property type="match status" value="1"/>
</dbReference>
<dbReference type="RefSeq" id="XP_002420145.1">
    <property type="nucleotide sequence ID" value="XM_002420100.1"/>
</dbReference>
<sequence>MSKSPVILHLRAETKPLEARAALTPSTTKQLLDAGFEIYVEESSQSTFDIKEYEAVGAKIVPEGSWKTAPKERIIFGLKELPENETFPLIHEHIQFAHCYKDQAGWQDVLKRFPQGNGTLYDLEFLENDQGRRVAAFGFYAGFAGAAIGVLDWSFKQLGNIEGELPGVTPYPNEDELIKDVKIELEKALTKNGGKYPKCLVIGALGRCGSGAIDLFKKIGIPEDNIAKWDMAETAKGGPFQEIVDSDIFINCIYLSKPIPPFINKEILNNDNRKLTTIVDVSADTTNPHNPIPVYEIATVFNKPTVDVKLDKGPKLSVCSIDHLPSLLPREASEFFAKDLMPSLLELPNRDTSPVWVRAKQLFDKHVARLDKE</sequence>
<evidence type="ECO:0000256" key="5">
    <source>
        <dbReference type="ARBA" id="ARBA00021221"/>
    </source>
</evidence>
<keyword evidence="6 13" id="KW-0028">Amino-acid biosynthesis</keyword>
<proteinExistence type="inferred from homology"/>
<evidence type="ECO:0000256" key="14">
    <source>
        <dbReference type="PIRSR" id="PIRSR018250-1"/>
    </source>
</evidence>
<feature type="binding site" evidence="15">
    <location>
        <begin position="206"/>
        <end position="207"/>
    </location>
    <ligand>
        <name>NAD(+)</name>
        <dbReference type="ChEBI" id="CHEBI:57540"/>
    </ligand>
</feature>
<evidence type="ECO:0000256" key="9">
    <source>
        <dbReference type="ARBA" id="ARBA00023154"/>
    </source>
</evidence>
<evidence type="ECO:0000259" key="17">
    <source>
        <dbReference type="SMART" id="SM01002"/>
    </source>
</evidence>
<dbReference type="HOGENOM" id="CLU_063085_0_0_1"/>
<gene>
    <name evidence="19" type="ordered locus">Cd36_44980</name>
    <name evidence="20" type="ORF">CD36_44980</name>
</gene>
<feature type="disulfide bond" evidence="16">
    <location>
        <begin position="208"/>
        <end position="252"/>
    </location>
</feature>
<evidence type="ECO:0000259" key="18">
    <source>
        <dbReference type="SMART" id="SM01003"/>
    </source>
</evidence>
<evidence type="ECO:0000256" key="8">
    <source>
        <dbReference type="ARBA" id="ARBA00023027"/>
    </source>
</evidence>
<keyword evidence="21" id="KW-1185">Reference proteome</keyword>
<feature type="active site" description="Proton acceptor" evidence="14">
    <location>
        <position position="79"/>
    </location>
</feature>
<dbReference type="Gene3D" id="3.40.50.720">
    <property type="entry name" value="NAD(P)-binding Rossmann-like Domain"/>
    <property type="match status" value="2"/>
</dbReference>
<dbReference type="EMBL" id="FM992691">
    <property type="protein sequence ID" value="CAX42365.1"/>
    <property type="molecule type" value="Genomic_DNA"/>
</dbReference>
<dbReference type="Pfam" id="PF05222">
    <property type="entry name" value="AlaDh_PNT_N"/>
    <property type="match status" value="1"/>
</dbReference>
<feature type="binding site" evidence="15">
    <location>
        <position position="234"/>
    </location>
    <ligand>
        <name>NAD(+)</name>
        <dbReference type="ChEBI" id="CHEBI:57540"/>
    </ligand>
</feature>
<keyword evidence="9 13" id="KW-0457">Lysine biosynthesis</keyword>
<feature type="binding site" evidence="15">
    <location>
        <position position="254"/>
    </location>
    <ligand>
        <name>NAD(+)</name>
        <dbReference type="ChEBI" id="CHEBI:57540"/>
    </ligand>
</feature>
<feature type="binding site" evidence="15">
    <location>
        <position position="132"/>
    </location>
    <ligand>
        <name>NAD(+)</name>
        <dbReference type="ChEBI" id="CHEBI:57540"/>
    </ligand>
</feature>
<evidence type="ECO:0000256" key="11">
    <source>
        <dbReference type="ARBA" id="ARBA00033228"/>
    </source>
</evidence>
<dbReference type="AlphaFoldDB" id="B9WGJ1"/>
<dbReference type="UniPathway" id="UPA00033">
    <property type="reaction ID" value="UER00034"/>
</dbReference>
<name>B9WGJ1_CANDC</name>
<dbReference type="InterPro" id="IPR027281">
    <property type="entry name" value="Lys1"/>
</dbReference>
<feature type="binding site" evidence="15">
    <location>
        <position position="281"/>
    </location>
    <ligand>
        <name>NAD(+)</name>
        <dbReference type="ChEBI" id="CHEBI:57540"/>
    </ligand>
</feature>
<dbReference type="OrthoDB" id="265306at2759"/>
<dbReference type="InterPro" id="IPR036291">
    <property type="entry name" value="NAD(P)-bd_dom_sf"/>
</dbReference>
<reference evidence="20 21" key="1">
    <citation type="journal article" date="2009" name="Genome Res.">
        <title>Comparative genomics of the fungal pathogens Candida dubliniensis and Candida albicans.</title>
        <authorList>
            <person name="Jackson A.P."/>
            <person name="Gamble J.A."/>
            <person name="Yeomans T."/>
            <person name="Moran G.P."/>
            <person name="Saunders D."/>
            <person name="Harris D."/>
            <person name="Aslett M."/>
            <person name="Barrell J.F."/>
            <person name="Butler G."/>
            <person name="Citiulo F."/>
            <person name="Coleman D.C."/>
            <person name="de Groot P.W.J."/>
            <person name="Goodwin T.J."/>
            <person name="Quail M.A."/>
            <person name="McQuillan J."/>
            <person name="Munro C.A."/>
            <person name="Pain A."/>
            <person name="Poulter R.T."/>
            <person name="Rajandream M.A."/>
            <person name="Renauld H."/>
            <person name="Spiering M.J."/>
            <person name="Tivey A."/>
            <person name="Gow N.A.R."/>
            <person name="Barrell B."/>
            <person name="Sullivan D.J."/>
            <person name="Berriman M."/>
        </authorList>
    </citation>
    <scope>NUCLEOTIDE SEQUENCE [LARGE SCALE GENOMIC DNA]</scope>
    <source>
        <strain evidence="21">CD36 / ATCC MYA-646 / CBS 7987 / NCPF 3949 / NRRL Y-17841</strain>
    </source>
</reference>
<evidence type="ECO:0000256" key="4">
    <source>
        <dbReference type="ARBA" id="ARBA00012847"/>
    </source>
</evidence>
<dbReference type="GeneID" id="8047527"/>
<dbReference type="VEuPathDB" id="FungiDB:CD36_44980"/>
<dbReference type="PANTHER" id="PTHR11133:SF23">
    <property type="entry name" value="SACCHAROPINE DEHYDROGENASE [NAD(+), L-LYSINE-FORMING]"/>
    <property type="match status" value="1"/>
</dbReference>
<evidence type="ECO:0000256" key="7">
    <source>
        <dbReference type="ARBA" id="ARBA00023002"/>
    </source>
</evidence>
<dbReference type="InterPro" id="IPR007698">
    <property type="entry name" value="AlaDH/PNT_NAD(H)-bd"/>
</dbReference>
<feature type="binding site" evidence="15">
    <location>
        <position position="230"/>
    </location>
    <ligand>
        <name>NAD(+)</name>
        <dbReference type="ChEBI" id="CHEBI:57540"/>
    </ligand>
</feature>
<evidence type="ECO:0000313" key="20">
    <source>
        <dbReference type="EMBL" id="CAX42365.1"/>
    </source>
</evidence>
<dbReference type="InterPro" id="IPR051168">
    <property type="entry name" value="AASS"/>
</dbReference>
<dbReference type="eggNOG" id="KOG0172">
    <property type="taxonomic scope" value="Eukaryota"/>
</dbReference>
<dbReference type="PANTHER" id="PTHR11133">
    <property type="entry name" value="SACCHAROPINE DEHYDROGENASE"/>
    <property type="match status" value="1"/>
</dbReference>
<evidence type="ECO:0000256" key="1">
    <source>
        <dbReference type="ARBA" id="ARBA00004884"/>
    </source>
</evidence>
<evidence type="ECO:0000256" key="6">
    <source>
        <dbReference type="ARBA" id="ARBA00022605"/>
    </source>
</evidence>
<dbReference type="FunFam" id="3.40.50.720:FF:000217">
    <property type="entry name" value="Saccharopine dehydrogenase [NAD(+), L-lysine-forming]"/>
    <property type="match status" value="1"/>
</dbReference>
<protein>
    <recommendedName>
        <fullName evidence="5 13">Saccharopine dehydrogenase [NAD(+), L-lysine-forming]</fullName>
        <shortName evidence="13">SDH</shortName>
        <ecNumber evidence="4 13">1.5.1.7</ecNumber>
    </recommendedName>
    <alternativeName>
        <fullName evidence="11 13">Lysine--2-oxoglutarate reductase</fullName>
    </alternativeName>
</protein>
<dbReference type="InterPro" id="IPR007886">
    <property type="entry name" value="AlaDH/PNT_N"/>
</dbReference>
<dbReference type="PIRSF" id="PIRSF018250">
    <property type="entry name" value="Saccharopine_DH_Lys"/>
    <property type="match status" value="1"/>
</dbReference>
<comment type="subunit">
    <text evidence="3">Monomer.</text>
</comment>
<evidence type="ECO:0000256" key="12">
    <source>
        <dbReference type="ARBA" id="ARBA00047860"/>
    </source>
</evidence>
<organism evidence="20 21">
    <name type="scientific">Candida dubliniensis (strain CD36 / ATCC MYA-646 / CBS 7987 / NCPF 3949 / NRRL Y-17841)</name>
    <name type="common">Yeast</name>
    <dbReference type="NCBI Taxonomy" id="573826"/>
    <lineage>
        <taxon>Eukaryota</taxon>
        <taxon>Fungi</taxon>
        <taxon>Dikarya</taxon>
        <taxon>Ascomycota</taxon>
        <taxon>Saccharomycotina</taxon>
        <taxon>Pichiomycetes</taxon>
        <taxon>Debaryomycetaceae</taxon>
        <taxon>Candida/Lodderomyces clade</taxon>
        <taxon>Candida</taxon>
    </lineage>
</organism>
<dbReference type="CDD" id="cd12188">
    <property type="entry name" value="SDH"/>
    <property type="match status" value="1"/>
</dbReference>
<evidence type="ECO:0000256" key="15">
    <source>
        <dbReference type="PIRSR" id="PIRSR018250-3"/>
    </source>
</evidence>
<dbReference type="GO" id="GO:0005737">
    <property type="term" value="C:cytoplasm"/>
    <property type="evidence" value="ECO:0007669"/>
    <property type="project" value="TreeGrafter"/>
</dbReference>
<feature type="domain" description="Alanine dehydrogenase/pyridine nucleotide transhydrogenase NAD(H)-binding" evidence="17">
    <location>
        <begin position="185"/>
        <end position="320"/>
    </location>
</feature>
<feature type="active site" description="Proton donor" evidence="14">
    <location>
        <position position="98"/>
    </location>
</feature>
<dbReference type="CGD" id="CAL0000167812">
    <property type="gene designation" value="Cd36_44980"/>
</dbReference>
<dbReference type="EC" id="1.5.1.7" evidence="4 13"/>
<feature type="domain" description="Alanine dehydrogenase/pyridine nucleotide transhydrogenase N-terminal" evidence="18">
    <location>
        <begin position="9"/>
        <end position="144"/>
    </location>
</feature>
<dbReference type="GO" id="GO:0019878">
    <property type="term" value="P:lysine biosynthetic process via aminoadipic acid"/>
    <property type="evidence" value="ECO:0007669"/>
    <property type="project" value="UniProtKB-UniPathway"/>
</dbReference>
<comment type="similarity">
    <text evidence="2 13">Belongs to the AlaDH/PNT family.</text>
</comment>
<dbReference type="GO" id="GO:0004754">
    <property type="term" value="F:saccharopine dehydrogenase (NAD+, L-lysine-forming) activity"/>
    <property type="evidence" value="ECO:0007669"/>
    <property type="project" value="UniProtKB-EC"/>
</dbReference>